<feature type="transmembrane region" description="Helical" evidence="6">
    <location>
        <begin position="82"/>
        <end position="100"/>
    </location>
</feature>
<dbReference type="GO" id="GO:0005886">
    <property type="term" value="C:plasma membrane"/>
    <property type="evidence" value="ECO:0007669"/>
    <property type="project" value="TreeGrafter"/>
</dbReference>
<feature type="transmembrane region" description="Helical" evidence="6">
    <location>
        <begin position="16"/>
        <end position="37"/>
    </location>
</feature>
<sequence length="148" mass="17465">MVKKIAMHLWLARHQFIRYFFVGFSGLFLDMGTLYVLTDLLHIRPVLAVGINGLVMLNYIFFLNKYWTFKSNGVTHKQMIKYFVLSGFNYVVAIIWMYFFNEKLGINHLLARVSNIIVSVAWNFLLYKFWVYKHQDSGEVLEIPVKNG</sequence>
<dbReference type="InterPro" id="IPR051401">
    <property type="entry name" value="GtrA_CellWall_Glycosyl"/>
</dbReference>
<evidence type="ECO:0000256" key="6">
    <source>
        <dbReference type="SAM" id="Phobius"/>
    </source>
</evidence>
<evidence type="ECO:0000256" key="3">
    <source>
        <dbReference type="ARBA" id="ARBA00022692"/>
    </source>
</evidence>
<feature type="transmembrane region" description="Helical" evidence="6">
    <location>
        <begin position="106"/>
        <end position="127"/>
    </location>
</feature>
<keyword evidence="3 6" id="KW-0812">Transmembrane</keyword>
<dbReference type="Proteomes" id="UP000176634">
    <property type="component" value="Unassembled WGS sequence"/>
</dbReference>
<dbReference type="PANTHER" id="PTHR38459">
    <property type="entry name" value="PROPHAGE BACTOPRENOL-LINKED GLUCOSE TRANSLOCASE HOMOLOG"/>
    <property type="match status" value="1"/>
</dbReference>
<dbReference type="STRING" id="1798705.A2563_01415"/>
<evidence type="ECO:0000256" key="5">
    <source>
        <dbReference type="ARBA" id="ARBA00023136"/>
    </source>
</evidence>
<dbReference type="GO" id="GO:0000271">
    <property type="term" value="P:polysaccharide biosynthetic process"/>
    <property type="evidence" value="ECO:0007669"/>
    <property type="project" value="InterPro"/>
</dbReference>
<keyword evidence="5 6" id="KW-0472">Membrane</keyword>
<comment type="caution">
    <text evidence="8">The sequence shown here is derived from an EMBL/GenBank/DDBJ whole genome shotgun (WGS) entry which is preliminary data.</text>
</comment>
<dbReference type="EMBL" id="MFRA01000001">
    <property type="protein sequence ID" value="OGH93248.1"/>
    <property type="molecule type" value="Genomic_DNA"/>
</dbReference>
<gene>
    <name evidence="8" type="ORF">A2563_01415</name>
</gene>
<evidence type="ECO:0000256" key="4">
    <source>
        <dbReference type="ARBA" id="ARBA00022989"/>
    </source>
</evidence>
<comment type="similarity">
    <text evidence="2">Belongs to the GtrA family.</text>
</comment>
<dbReference type="Pfam" id="PF04138">
    <property type="entry name" value="GtrA_DPMS_TM"/>
    <property type="match status" value="1"/>
</dbReference>
<feature type="transmembrane region" description="Helical" evidence="6">
    <location>
        <begin position="43"/>
        <end position="62"/>
    </location>
</feature>
<dbReference type="InterPro" id="IPR007267">
    <property type="entry name" value="GtrA_DPMS_TM"/>
</dbReference>
<feature type="domain" description="GtrA/DPMS transmembrane" evidence="7">
    <location>
        <begin position="18"/>
        <end position="131"/>
    </location>
</feature>
<reference evidence="8 9" key="1">
    <citation type="journal article" date="2016" name="Nat. Commun.">
        <title>Thousands of microbial genomes shed light on interconnected biogeochemical processes in an aquifer system.</title>
        <authorList>
            <person name="Anantharaman K."/>
            <person name="Brown C.T."/>
            <person name="Hug L.A."/>
            <person name="Sharon I."/>
            <person name="Castelle C.J."/>
            <person name="Probst A.J."/>
            <person name="Thomas B.C."/>
            <person name="Singh A."/>
            <person name="Wilkins M.J."/>
            <person name="Karaoz U."/>
            <person name="Brodie E.L."/>
            <person name="Williams K.H."/>
            <person name="Hubbard S.S."/>
            <person name="Banfield J.F."/>
        </authorList>
    </citation>
    <scope>NUCLEOTIDE SEQUENCE [LARGE SCALE GENOMIC DNA]</scope>
</reference>
<dbReference type="AlphaFoldDB" id="A0A1F6PAV1"/>
<dbReference type="PANTHER" id="PTHR38459:SF1">
    <property type="entry name" value="PROPHAGE BACTOPRENOL-LINKED GLUCOSE TRANSLOCASE HOMOLOG"/>
    <property type="match status" value="1"/>
</dbReference>
<accession>A0A1F6PAV1</accession>
<organism evidence="8 9">
    <name type="scientific">Candidatus Magasanikbacteria bacterium RIFOXYD1_FULL_40_23</name>
    <dbReference type="NCBI Taxonomy" id="1798705"/>
    <lineage>
        <taxon>Bacteria</taxon>
        <taxon>Candidatus Magasanikiibacteriota</taxon>
    </lineage>
</organism>
<name>A0A1F6PAV1_9BACT</name>
<evidence type="ECO:0000313" key="8">
    <source>
        <dbReference type="EMBL" id="OGH93248.1"/>
    </source>
</evidence>
<evidence type="ECO:0000256" key="2">
    <source>
        <dbReference type="ARBA" id="ARBA00009399"/>
    </source>
</evidence>
<keyword evidence="4 6" id="KW-1133">Transmembrane helix</keyword>
<proteinExistence type="inferred from homology"/>
<comment type="subcellular location">
    <subcellularLocation>
        <location evidence="1">Membrane</location>
        <topology evidence="1">Multi-pass membrane protein</topology>
    </subcellularLocation>
</comment>
<evidence type="ECO:0000313" key="9">
    <source>
        <dbReference type="Proteomes" id="UP000176634"/>
    </source>
</evidence>
<evidence type="ECO:0000256" key="1">
    <source>
        <dbReference type="ARBA" id="ARBA00004141"/>
    </source>
</evidence>
<protein>
    <recommendedName>
        <fullName evidence="7">GtrA/DPMS transmembrane domain-containing protein</fullName>
    </recommendedName>
</protein>
<evidence type="ECO:0000259" key="7">
    <source>
        <dbReference type="Pfam" id="PF04138"/>
    </source>
</evidence>